<gene>
    <name evidence="1" type="ORF">PSON_ATCC_30995.1.T2090009</name>
</gene>
<proteinExistence type="predicted"/>
<dbReference type="EMBL" id="CAJJDN010000209">
    <property type="protein sequence ID" value="CAD8129160.1"/>
    <property type="molecule type" value="Genomic_DNA"/>
</dbReference>
<organism evidence="1 2">
    <name type="scientific">Paramecium sonneborni</name>
    <dbReference type="NCBI Taxonomy" id="65129"/>
    <lineage>
        <taxon>Eukaryota</taxon>
        <taxon>Sar</taxon>
        <taxon>Alveolata</taxon>
        <taxon>Ciliophora</taxon>
        <taxon>Intramacronucleata</taxon>
        <taxon>Oligohymenophorea</taxon>
        <taxon>Peniculida</taxon>
        <taxon>Parameciidae</taxon>
        <taxon>Paramecium</taxon>
    </lineage>
</organism>
<reference evidence="1" key="1">
    <citation type="submission" date="2021-01" db="EMBL/GenBank/DDBJ databases">
        <authorList>
            <consortium name="Genoscope - CEA"/>
            <person name="William W."/>
        </authorList>
    </citation>
    <scope>NUCLEOTIDE SEQUENCE</scope>
</reference>
<sequence>MPQEIHFFTFNCKNSYDFQLYFNNEKRSKTMTLDFPCLNQNIALTRFSICENVFGTAQCVLIMNQSSTKIKTIQSVYGQFQMDYKQLKTLPACLDKYFERIMSIYIPDFTDSNHIIDVMGNCNATLQSKSGAVIADKNKFHFSGGFKLFYVMLHLNGTLYKQINQAQLNLSTMFEVINYILKNNHQLQAEAFNSQFFLTIASITMSF</sequence>
<name>A0A8S1RPP7_9CILI</name>
<keyword evidence="2" id="KW-1185">Reference proteome</keyword>
<dbReference type="Proteomes" id="UP000692954">
    <property type="component" value="Unassembled WGS sequence"/>
</dbReference>
<comment type="caution">
    <text evidence="1">The sequence shown here is derived from an EMBL/GenBank/DDBJ whole genome shotgun (WGS) entry which is preliminary data.</text>
</comment>
<protein>
    <submittedName>
        <fullName evidence="1">Uncharacterized protein</fullName>
    </submittedName>
</protein>
<accession>A0A8S1RPP7</accession>
<dbReference type="AlphaFoldDB" id="A0A8S1RPP7"/>
<evidence type="ECO:0000313" key="2">
    <source>
        <dbReference type="Proteomes" id="UP000692954"/>
    </source>
</evidence>
<dbReference type="OrthoDB" id="10430936at2759"/>
<evidence type="ECO:0000313" key="1">
    <source>
        <dbReference type="EMBL" id="CAD8129160.1"/>
    </source>
</evidence>